<dbReference type="RefSeq" id="WP_083495636.1">
    <property type="nucleotide sequence ID" value="NZ_JAGGJQ010000001.1"/>
</dbReference>
<evidence type="ECO:0000313" key="3">
    <source>
        <dbReference type="EMBL" id="MDQ0334292.1"/>
    </source>
</evidence>
<dbReference type="PROSITE" id="PS50005">
    <property type="entry name" value="TPR"/>
    <property type="match status" value="1"/>
</dbReference>
<dbReference type="Gene3D" id="3.60.20.10">
    <property type="entry name" value="Glutamine Phosphoribosylpyrophosphate, subunit 1, domain 1"/>
    <property type="match status" value="1"/>
</dbReference>
<dbReference type="OrthoDB" id="9790012at2"/>
<dbReference type="Proteomes" id="UP001231587">
    <property type="component" value="Unassembled WGS sequence"/>
</dbReference>
<accession>A0A9X1C9X0</accession>
<dbReference type="AlphaFoldDB" id="A0A9X1C9X0"/>
<reference evidence="2" key="1">
    <citation type="submission" date="2021-03" db="EMBL/GenBank/DDBJ databases">
        <title>Genomic Encyclopedia of Type Strains, Phase IV (KMG-IV): sequencing the most valuable type-strain genomes for metagenomic binning, comparative biology and taxonomic classification.</title>
        <authorList>
            <person name="Goeker M."/>
        </authorList>
    </citation>
    <scope>NUCLEOTIDE SEQUENCE</scope>
    <source>
        <strain evidence="2">DSM 15523</strain>
        <strain evidence="3 5">DSM 16476</strain>
    </source>
</reference>
<dbReference type="EMBL" id="JAGGJQ010000001">
    <property type="protein sequence ID" value="MBP1838157.1"/>
    <property type="molecule type" value="Genomic_DNA"/>
</dbReference>
<dbReference type="Proteomes" id="UP001138672">
    <property type="component" value="Unassembled WGS sequence"/>
</dbReference>
<dbReference type="InterPro" id="IPR010430">
    <property type="entry name" value="DUF1028"/>
</dbReference>
<sequence>MHTHSFKSVIIIAVIFLTQLSFAQVYKDQFAHTFSIVARDVNTGEMAVGVQSHWFNVGSIVAWGKSGVGVVATQSFVNPAYGPNGLELMQSGTTAKDALKTLVKEDDGRDFRQVAMLDVNGSVDAFTGANCVTSAHQIIGDNFSVQANMMLNDAVVPAMERAFKTHSNLPLAERIVKVLQAAQAAGGDIRGRQSAALIVVGPELVANTWQDKLVNLNVEDSEEPLVELERLLKVHNAYNFMNEGDLAVEHGDMKKAMEAYGTAQRMFPENLEMKYWTAIAMANSGQLNEALPIFKSIFEKDNNWRIMTERLPKSGLLTVSETELNKILKL</sequence>
<proteinExistence type="predicted"/>
<evidence type="ECO:0000256" key="1">
    <source>
        <dbReference type="PROSITE-ProRule" id="PRU00339"/>
    </source>
</evidence>
<keyword evidence="5" id="KW-1185">Reference proteome</keyword>
<evidence type="ECO:0000313" key="4">
    <source>
        <dbReference type="Proteomes" id="UP001138672"/>
    </source>
</evidence>
<dbReference type="PANTHER" id="PTHR39328">
    <property type="entry name" value="BLL2871 PROTEIN"/>
    <property type="match status" value="1"/>
</dbReference>
<dbReference type="Pfam" id="PF14559">
    <property type="entry name" value="TPR_19"/>
    <property type="match status" value="1"/>
</dbReference>
<dbReference type="InterPro" id="IPR011990">
    <property type="entry name" value="TPR-like_helical_dom_sf"/>
</dbReference>
<dbReference type="PANTHER" id="PTHR39328:SF1">
    <property type="entry name" value="BLL2871 PROTEIN"/>
    <property type="match status" value="1"/>
</dbReference>
<dbReference type="InterPro" id="IPR019734">
    <property type="entry name" value="TPR_rpt"/>
</dbReference>
<organism evidence="2 4">
    <name type="scientific">Formosa algae</name>
    <dbReference type="NCBI Taxonomy" id="225843"/>
    <lineage>
        <taxon>Bacteria</taxon>
        <taxon>Pseudomonadati</taxon>
        <taxon>Bacteroidota</taxon>
        <taxon>Flavobacteriia</taxon>
        <taxon>Flavobacteriales</taxon>
        <taxon>Flavobacteriaceae</taxon>
        <taxon>Formosa</taxon>
    </lineage>
</organism>
<dbReference type="InterPro" id="IPR029055">
    <property type="entry name" value="Ntn_hydrolases_N"/>
</dbReference>
<dbReference type="EMBL" id="JAUSUU010000002">
    <property type="protein sequence ID" value="MDQ0334292.1"/>
    <property type="molecule type" value="Genomic_DNA"/>
</dbReference>
<dbReference type="SUPFAM" id="SSF48452">
    <property type="entry name" value="TPR-like"/>
    <property type="match status" value="1"/>
</dbReference>
<dbReference type="Pfam" id="PF06267">
    <property type="entry name" value="DUF1028"/>
    <property type="match status" value="1"/>
</dbReference>
<gene>
    <name evidence="2" type="ORF">J2Z56_000053</name>
    <name evidence="3" type="ORF">J2Z57_000719</name>
</gene>
<protein>
    <submittedName>
        <fullName evidence="2">Ntn-hydrolase superfamily protein</fullName>
    </submittedName>
</protein>
<evidence type="ECO:0000313" key="5">
    <source>
        <dbReference type="Proteomes" id="UP001231587"/>
    </source>
</evidence>
<name>A0A9X1C9X0_9FLAO</name>
<feature type="repeat" description="TPR" evidence="1">
    <location>
        <begin position="237"/>
        <end position="270"/>
    </location>
</feature>
<keyword evidence="1" id="KW-0802">TPR repeat</keyword>
<comment type="caution">
    <text evidence="2">The sequence shown here is derived from an EMBL/GenBank/DDBJ whole genome shotgun (WGS) entry which is preliminary data.</text>
</comment>
<dbReference type="Gene3D" id="1.25.40.10">
    <property type="entry name" value="Tetratricopeptide repeat domain"/>
    <property type="match status" value="1"/>
</dbReference>
<dbReference type="SUPFAM" id="SSF56235">
    <property type="entry name" value="N-terminal nucleophile aminohydrolases (Ntn hydrolases)"/>
    <property type="match status" value="1"/>
</dbReference>
<evidence type="ECO:0000313" key="2">
    <source>
        <dbReference type="EMBL" id="MBP1838157.1"/>
    </source>
</evidence>